<accession>A0A255ZZH1</accession>
<reference evidence="1 2" key="1">
    <citation type="submission" date="2017-07" db="EMBL/GenBank/DDBJ databases">
        <title>Flavobacterium cyanobacteriorum sp. nov., isolated from cyanobacterial aggregates in a eutrophic lake.</title>
        <authorList>
            <person name="Cai H."/>
        </authorList>
    </citation>
    <scope>NUCLEOTIDE SEQUENCE [LARGE SCALE GENOMIC DNA]</scope>
    <source>
        <strain evidence="1 2">TH167</strain>
    </source>
</reference>
<evidence type="ECO:0000313" key="1">
    <source>
        <dbReference type="EMBL" id="OYQ46812.1"/>
    </source>
</evidence>
<keyword evidence="2" id="KW-1185">Reference proteome</keyword>
<dbReference type="EMBL" id="NOXX01000157">
    <property type="protein sequence ID" value="OYQ46812.1"/>
    <property type="molecule type" value="Genomic_DNA"/>
</dbReference>
<sequence>MCQGGGWAWVRLGKIKCAAKALACVSACSSFNFAKGCHFICHFTVRLLLVVSSFRVSALEIIAVKQIYILYVMLENIKNLENVQLLSKTQMKSVNGAGYLTNYQCTGRPYYNTTGAGDGPTGWECTAQYQRTFIGMDWGKAQLLPNQVFPCPAGMQC</sequence>
<evidence type="ECO:0000313" key="2">
    <source>
        <dbReference type="Proteomes" id="UP000216035"/>
    </source>
</evidence>
<dbReference type="Proteomes" id="UP000216035">
    <property type="component" value="Unassembled WGS sequence"/>
</dbReference>
<proteinExistence type="predicted"/>
<gene>
    <name evidence="1" type="ORF">CHX27_03940</name>
</gene>
<protein>
    <submittedName>
        <fullName evidence="1">Uncharacterized protein</fullName>
    </submittedName>
</protein>
<dbReference type="AlphaFoldDB" id="A0A255ZZH1"/>
<name>A0A255ZZH1_9FLAO</name>
<organism evidence="1 2">
    <name type="scientific">Flavobacterium aurantiibacter</name>
    <dbReference type="NCBI Taxonomy" id="2023067"/>
    <lineage>
        <taxon>Bacteria</taxon>
        <taxon>Pseudomonadati</taxon>
        <taxon>Bacteroidota</taxon>
        <taxon>Flavobacteriia</taxon>
        <taxon>Flavobacteriales</taxon>
        <taxon>Flavobacteriaceae</taxon>
        <taxon>Flavobacterium</taxon>
    </lineage>
</organism>
<dbReference type="OrthoDB" id="1164322at2"/>
<comment type="caution">
    <text evidence="1">The sequence shown here is derived from an EMBL/GenBank/DDBJ whole genome shotgun (WGS) entry which is preliminary data.</text>
</comment>